<dbReference type="Proteomes" id="UP001268089">
    <property type="component" value="Unassembled WGS sequence"/>
</dbReference>
<keyword evidence="3" id="KW-1185">Reference proteome</keyword>
<protein>
    <recommendedName>
        <fullName evidence="4">DUF3617 domain-containing protein</fullName>
    </recommendedName>
</protein>
<comment type="caution">
    <text evidence="2">The sequence shown here is derived from an EMBL/GenBank/DDBJ whole genome shotgun (WGS) entry which is preliminary data.</text>
</comment>
<evidence type="ECO:0000256" key="1">
    <source>
        <dbReference type="SAM" id="SignalP"/>
    </source>
</evidence>
<accession>A0ABU1ZJY3</accession>
<organism evidence="2 3">
    <name type="scientific">Rhodoferax saidenbachensis</name>
    <dbReference type="NCBI Taxonomy" id="1484693"/>
    <lineage>
        <taxon>Bacteria</taxon>
        <taxon>Pseudomonadati</taxon>
        <taxon>Pseudomonadota</taxon>
        <taxon>Betaproteobacteria</taxon>
        <taxon>Burkholderiales</taxon>
        <taxon>Comamonadaceae</taxon>
        <taxon>Rhodoferax</taxon>
    </lineage>
</organism>
<feature type="signal peptide" evidence="1">
    <location>
        <begin position="1"/>
        <end position="19"/>
    </location>
</feature>
<evidence type="ECO:0008006" key="4">
    <source>
        <dbReference type="Google" id="ProtNLM"/>
    </source>
</evidence>
<evidence type="ECO:0000313" key="3">
    <source>
        <dbReference type="Proteomes" id="UP001268089"/>
    </source>
</evidence>
<feature type="chain" id="PRO_5046982881" description="DUF3617 domain-containing protein" evidence="1">
    <location>
        <begin position="20"/>
        <end position="127"/>
    </location>
</feature>
<sequence length="127" mass="14322">MRSKLATLVIFTSPLLALAGQWEICDYTVQIESSALSGVRATVKEATLKNPELCEKIGTSLSFSPESEDYQSVLPRKRWPKVGTITALRYRQLTGFCKRDGDTQPCTIRHYSVLTRTAQVPRSLTRW</sequence>
<name>A0ABU1ZJY3_9BURK</name>
<dbReference type="EMBL" id="JAVDXO010000002">
    <property type="protein sequence ID" value="MDR7305688.1"/>
    <property type="molecule type" value="Genomic_DNA"/>
</dbReference>
<reference evidence="2 3" key="1">
    <citation type="submission" date="2023-07" db="EMBL/GenBank/DDBJ databases">
        <title>Sorghum-associated microbial communities from plants grown in Nebraska, USA.</title>
        <authorList>
            <person name="Schachtman D."/>
        </authorList>
    </citation>
    <scope>NUCLEOTIDE SEQUENCE [LARGE SCALE GENOMIC DNA]</scope>
    <source>
        <strain evidence="2 3">BE308</strain>
    </source>
</reference>
<proteinExistence type="predicted"/>
<evidence type="ECO:0000313" key="2">
    <source>
        <dbReference type="EMBL" id="MDR7305688.1"/>
    </source>
</evidence>
<gene>
    <name evidence="2" type="ORF">J2X15_000966</name>
</gene>
<keyword evidence="1" id="KW-0732">Signal</keyword>